<evidence type="ECO:0000313" key="2">
    <source>
        <dbReference type="EMBL" id="GBL57332.1"/>
    </source>
</evidence>
<evidence type="ECO:0000313" key="3">
    <source>
        <dbReference type="Proteomes" id="UP000499080"/>
    </source>
</evidence>
<keyword evidence="3" id="KW-1185">Reference proteome</keyword>
<sequence length="195" mass="21907">MTESHLFTFSYAKYTKRKYCNRQKIRTRDVDESPRFRPPEPKNTILESCLSVCEHDNSETIRATGMKFGTSSCSAPTTTPQDPDGLPPTHPLPPTTAADHLIPRTEIIQHHQRAITGDYAPSEAMGPKNYLHHYSLIYYRHGTFISPSLQPPHKCILISAKLSIKTSRCWHCAAIVLVGNSNEIIQSLNEAHLIG</sequence>
<organism evidence="2 3">
    <name type="scientific">Araneus ventricosus</name>
    <name type="common">Orbweaver spider</name>
    <name type="synonym">Epeira ventricosa</name>
    <dbReference type="NCBI Taxonomy" id="182803"/>
    <lineage>
        <taxon>Eukaryota</taxon>
        <taxon>Metazoa</taxon>
        <taxon>Ecdysozoa</taxon>
        <taxon>Arthropoda</taxon>
        <taxon>Chelicerata</taxon>
        <taxon>Arachnida</taxon>
        <taxon>Araneae</taxon>
        <taxon>Araneomorphae</taxon>
        <taxon>Entelegynae</taxon>
        <taxon>Araneoidea</taxon>
        <taxon>Araneidae</taxon>
        <taxon>Araneus</taxon>
    </lineage>
</organism>
<dbReference type="AlphaFoldDB" id="A0A4Y1ZMA6"/>
<comment type="caution">
    <text evidence="2">The sequence shown here is derived from an EMBL/GenBank/DDBJ whole genome shotgun (WGS) entry which is preliminary data.</text>
</comment>
<feature type="region of interest" description="Disordered" evidence="1">
    <location>
        <begin position="71"/>
        <end position="97"/>
    </location>
</feature>
<gene>
    <name evidence="2" type="ORF">AVEN_245788_1</name>
</gene>
<dbReference type="EMBL" id="BGPR01075801">
    <property type="protein sequence ID" value="GBL57332.1"/>
    <property type="molecule type" value="Genomic_DNA"/>
</dbReference>
<proteinExistence type="predicted"/>
<accession>A0A4Y1ZMA6</accession>
<evidence type="ECO:0000256" key="1">
    <source>
        <dbReference type="SAM" id="MobiDB-lite"/>
    </source>
</evidence>
<feature type="compositionally biased region" description="Polar residues" evidence="1">
    <location>
        <begin position="71"/>
        <end position="81"/>
    </location>
</feature>
<feature type="compositionally biased region" description="Pro residues" evidence="1">
    <location>
        <begin position="85"/>
        <end position="94"/>
    </location>
</feature>
<reference evidence="2 3" key="1">
    <citation type="journal article" date="2019" name="Sci. Rep.">
        <title>Orb-weaving spider Araneus ventricosus genome elucidates the spidroin gene catalogue.</title>
        <authorList>
            <person name="Kono N."/>
            <person name="Nakamura H."/>
            <person name="Ohtoshi R."/>
            <person name="Moran D.A.P."/>
            <person name="Shinohara A."/>
            <person name="Yoshida Y."/>
            <person name="Fujiwara M."/>
            <person name="Mori M."/>
            <person name="Tomita M."/>
            <person name="Arakawa K."/>
        </authorList>
    </citation>
    <scope>NUCLEOTIDE SEQUENCE [LARGE SCALE GENOMIC DNA]</scope>
</reference>
<dbReference type="Proteomes" id="UP000499080">
    <property type="component" value="Unassembled WGS sequence"/>
</dbReference>
<protein>
    <submittedName>
        <fullName evidence="2">Uncharacterized protein</fullName>
    </submittedName>
</protein>
<name>A0A4Y1ZMA6_ARAVE</name>